<reference evidence="2 3" key="1">
    <citation type="submission" date="2017-09" db="EMBL/GenBank/DDBJ databases">
        <authorList>
            <person name="Lee N."/>
            <person name="Cho B.-K."/>
        </authorList>
    </citation>
    <scope>NUCLEOTIDE SEQUENCE [LARGE SCALE GENOMIC DNA]</scope>
    <source>
        <strain evidence="2 3">ATCC 27467</strain>
    </source>
</reference>
<accession>A0A5P2UEX4</accession>
<keyword evidence="3" id="KW-1185">Reference proteome</keyword>
<sequence>MQTGSGSGRTAVGGGRRHGVPPGTGVGGGPAPGAGRAEPPPGTGPGADGADGRLRRGRVRKTAVVSRIGLDHSRCQVPSQ</sequence>
<evidence type="ECO:0000313" key="2">
    <source>
        <dbReference type="EMBL" id="QEU77826.1"/>
    </source>
</evidence>
<gene>
    <name evidence="2" type="ORF">CP968_05625</name>
</gene>
<evidence type="ECO:0000256" key="1">
    <source>
        <dbReference type="SAM" id="MobiDB-lite"/>
    </source>
</evidence>
<protein>
    <submittedName>
        <fullName evidence="2">Uncharacterized protein</fullName>
    </submittedName>
</protein>
<dbReference type="AlphaFoldDB" id="A0A5P2UEX4"/>
<dbReference type="Proteomes" id="UP000326831">
    <property type="component" value="Chromosome"/>
</dbReference>
<feature type="region of interest" description="Disordered" evidence="1">
    <location>
        <begin position="1"/>
        <end position="59"/>
    </location>
</feature>
<evidence type="ECO:0000313" key="3">
    <source>
        <dbReference type="Proteomes" id="UP000326831"/>
    </source>
</evidence>
<feature type="compositionally biased region" description="Gly residues" evidence="1">
    <location>
        <begin position="1"/>
        <end position="14"/>
    </location>
</feature>
<feature type="compositionally biased region" description="Gly residues" evidence="1">
    <location>
        <begin position="22"/>
        <end position="32"/>
    </location>
</feature>
<dbReference type="EMBL" id="CP023701">
    <property type="protein sequence ID" value="QEU77826.1"/>
    <property type="molecule type" value="Genomic_DNA"/>
</dbReference>
<name>A0A5P2UEX4_9ACTN</name>
<organism evidence="2 3">
    <name type="scientific">Streptomyces subrutilus</name>
    <dbReference type="NCBI Taxonomy" id="36818"/>
    <lineage>
        <taxon>Bacteria</taxon>
        <taxon>Bacillati</taxon>
        <taxon>Actinomycetota</taxon>
        <taxon>Actinomycetes</taxon>
        <taxon>Kitasatosporales</taxon>
        <taxon>Streptomycetaceae</taxon>
        <taxon>Streptomyces</taxon>
    </lineage>
</organism>
<proteinExistence type="predicted"/>
<dbReference type="KEGG" id="ssub:CP968_05625"/>